<dbReference type="OrthoDB" id="9780777at2"/>
<dbReference type="InterPro" id="IPR003696">
    <property type="entry name" value="Carbtransf_dom"/>
</dbReference>
<feature type="domain" description="Carbamoyltransferase C-terminal" evidence="3">
    <location>
        <begin position="390"/>
        <end position="558"/>
    </location>
</feature>
<accession>A0A125QA26</accession>
<comment type="caution">
    <text evidence="4">The sequence shown here is derived from an EMBL/GenBank/DDBJ whole genome shotgun (WGS) entry which is preliminary data.</text>
</comment>
<dbReference type="GO" id="GO:0003824">
    <property type="term" value="F:catalytic activity"/>
    <property type="evidence" value="ECO:0007669"/>
    <property type="project" value="InterPro"/>
</dbReference>
<dbReference type="InterPro" id="IPR038152">
    <property type="entry name" value="Carbam_trans_C_sf"/>
</dbReference>
<evidence type="ECO:0000313" key="4">
    <source>
        <dbReference type="EMBL" id="KWV59195.1"/>
    </source>
</evidence>
<dbReference type="CDD" id="cd24033">
    <property type="entry name" value="ASKHA_NBD_NodU_CmcH-like_N"/>
    <property type="match status" value="1"/>
</dbReference>
<dbReference type="PANTHER" id="PTHR34847">
    <property type="entry name" value="NODULATION PROTEIN U"/>
    <property type="match status" value="1"/>
</dbReference>
<gene>
    <name evidence="4" type="ORF">AS026_29280</name>
</gene>
<dbReference type="PANTHER" id="PTHR34847:SF1">
    <property type="entry name" value="NODULATION PROTEIN U"/>
    <property type="match status" value="1"/>
</dbReference>
<dbReference type="Pfam" id="PF16861">
    <property type="entry name" value="Carbam_trans_C"/>
    <property type="match status" value="1"/>
</dbReference>
<dbReference type="InterPro" id="IPR031730">
    <property type="entry name" value="Carbam_trans_C"/>
</dbReference>
<sequence length="645" mass="70802">MALCLGIHLGHDASCALLRDGVVLVAIQKERLTRQKHQFSFGLHDELPVRYCLDAAGVHLADLDFICSSFQGAGPCGEGLGHHLIAERFSLFDPFDPRHYVISHHLAHAYHAFGTSGWASAAVLIADLAGSATADGLDFALPFREWFKIVTERVSPVPLRSENFSIYVGRENGLSSVEKGHTLPHIASDVMVQSVASLYENVSRFVFGGGDAYGQLMALASLGSPNSGVSEDDLVQESPSSLPVFRNDWQTRFRRSSDPIEHADLARATQRATESALLSYAEKAKESTGLNTLAVAGGVFMNIPSNSAIADSGLFEGYHVPSAPNDAGISIGCAIYAESKLAGRHFPFSTVQSSDRFGRIYRDDEQASAVHQYRDFLDVLDENASAPRLAKLLLNGAVLARWHGASEFGPRALGGRSFLASPLLESSKQRLNGIKGRQSWRPVAPVVRSADFMRLLTGPCQSHYMSYTHRLRPPFTETLKALFHPDLTTRAQILEPGWDDALWELLGEFGALSGVPILVNTSLNTRGEPICEKPEDAIRLFIRSPDVDYLLLQNRLITRSTKFLTNENLSMRLAPSAKLSTDFQFGQMKFKVHSKTDVHQLSDAEYSFLLTARAWTQLKDIGIGEMLSADLIMKFVGLGVIECRD</sequence>
<proteinExistence type="inferred from homology"/>
<evidence type="ECO:0000259" key="3">
    <source>
        <dbReference type="Pfam" id="PF16861"/>
    </source>
</evidence>
<dbReference type="InterPro" id="IPR051338">
    <property type="entry name" value="NodU/CmcH_Carbamoyltrnsfr"/>
</dbReference>
<evidence type="ECO:0000256" key="1">
    <source>
        <dbReference type="ARBA" id="ARBA00006129"/>
    </source>
</evidence>
<name>A0A125QA26_9HYPH</name>
<keyword evidence="5" id="KW-1185">Reference proteome</keyword>
<dbReference type="Gene3D" id="3.90.870.20">
    <property type="entry name" value="Carbamoyltransferase, C-terminal domain"/>
    <property type="match status" value="1"/>
</dbReference>
<dbReference type="InterPro" id="IPR043129">
    <property type="entry name" value="ATPase_NBD"/>
</dbReference>
<comment type="similarity">
    <text evidence="1">Belongs to the NodU/CmcH family.</text>
</comment>
<feature type="domain" description="Carbamoyltransferase" evidence="2">
    <location>
        <begin position="5"/>
        <end position="66"/>
    </location>
</feature>
<dbReference type="SUPFAM" id="SSF53067">
    <property type="entry name" value="Actin-like ATPase domain"/>
    <property type="match status" value="1"/>
</dbReference>
<dbReference type="RefSeq" id="WP_051321142.1">
    <property type="nucleotide sequence ID" value="NZ_LNCD01000014.1"/>
</dbReference>
<dbReference type="Pfam" id="PF02543">
    <property type="entry name" value="Carbam_trans_N"/>
    <property type="match status" value="2"/>
</dbReference>
<protein>
    <recommendedName>
        <fullName evidence="6">Carbamoyltransferase</fullName>
    </recommendedName>
</protein>
<dbReference type="Gene3D" id="3.30.420.40">
    <property type="match status" value="2"/>
</dbReference>
<dbReference type="AlphaFoldDB" id="A0A125QA26"/>
<reference evidence="4 5" key="1">
    <citation type="submission" date="2015-11" db="EMBL/GenBank/DDBJ databases">
        <title>Draft Genome Sequence of the Strain BR 10423 (Rhizobium sp.) isolated from nodules of Mimosa pudica.</title>
        <authorList>
            <person name="Barauna A.C."/>
            <person name="Zilli J.E."/>
            <person name="Simoes-Araujo J.L."/>
            <person name="Reis V.M."/>
            <person name="James E.K."/>
            <person name="Reis F.B.Jr."/>
            <person name="Rouws L.F."/>
            <person name="Passos S.R."/>
            <person name="Gois S.R."/>
        </authorList>
    </citation>
    <scope>NUCLEOTIDE SEQUENCE [LARGE SCALE GENOMIC DNA]</scope>
    <source>
        <strain evidence="4 5">BR10423</strain>
    </source>
</reference>
<organism evidence="4 5">
    <name type="scientific">Rhizobium altiplani</name>
    <dbReference type="NCBI Taxonomy" id="1864509"/>
    <lineage>
        <taxon>Bacteria</taxon>
        <taxon>Pseudomonadati</taxon>
        <taxon>Pseudomonadota</taxon>
        <taxon>Alphaproteobacteria</taxon>
        <taxon>Hyphomicrobiales</taxon>
        <taxon>Rhizobiaceae</taxon>
        <taxon>Rhizobium/Agrobacterium group</taxon>
        <taxon>Rhizobium</taxon>
    </lineage>
</organism>
<dbReference type="EMBL" id="LNCD01000014">
    <property type="protein sequence ID" value="KWV59195.1"/>
    <property type="molecule type" value="Genomic_DNA"/>
</dbReference>
<evidence type="ECO:0000259" key="2">
    <source>
        <dbReference type="Pfam" id="PF02543"/>
    </source>
</evidence>
<evidence type="ECO:0008006" key="6">
    <source>
        <dbReference type="Google" id="ProtNLM"/>
    </source>
</evidence>
<evidence type="ECO:0000313" key="5">
    <source>
        <dbReference type="Proteomes" id="UP000068164"/>
    </source>
</evidence>
<dbReference type="Proteomes" id="UP000068164">
    <property type="component" value="Unassembled WGS sequence"/>
</dbReference>
<feature type="domain" description="Carbamoyltransferase" evidence="2">
    <location>
        <begin position="257"/>
        <end position="335"/>
    </location>
</feature>